<name>A0A9D4TE68_RHISA</name>
<organism evidence="2 3">
    <name type="scientific">Rhipicephalus sanguineus</name>
    <name type="common">Brown dog tick</name>
    <name type="synonym">Ixodes sanguineus</name>
    <dbReference type="NCBI Taxonomy" id="34632"/>
    <lineage>
        <taxon>Eukaryota</taxon>
        <taxon>Metazoa</taxon>
        <taxon>Ecdysozoa</taxon>
        <taxon>Arthropoda</taxon>
        <taxon>Chelicerata</taxon>
        <taxon>Arachnida</taxon>
        <taxon>Acari</taxon>
        <taxon>Parasitiformes</taxon>
        <taxon>Ixodida</taxon>
        <taxon>Ixodoidea</taxon>
        <taxon>Ixodidae</taxon>
        <taxon>Rhipicephalinae</taxon>
        <taxon>Rhipicephalus</taxon>
        <taxon>Rhipicephalus</taxon>
    </lineage>
</organism>
<proteinExistence type="predicted"/>
<evidence type="ECO:0000256" key="1">
    <source>
        <dbReference type="SAM" id="MobiDB-lite"/>
    </source>
</evidence>
<reference evidence="2" key="1">
    <citation type="journal article" date="2020" name="Cell">
        <title>Large-Scale Comparative Analyses of Tick Genomes Elucidate Their Genetic Diversity and Vector Capacities.</title>
        <authorList>
            <consortium name="Tick Genome and Microbiome Consortium (TIGMIC)"/>
            <person name="Jia N."/>
            <person name="Wang J."/>
            <person name="Shi W."/>
            <person name="Du L."/>
            <person name="Sun Y."/>
            <person name="Zhan W."/>
            <person name="Jiang J.F."/>
            <person name="Wang Q."/>
            <person name="Zhang B."/>
            <person name="Ji P."/>
            <person name="Bell-Sakyi L."/>
            <person name="Cui X.M."/>
            <person name="Yuan T.T."/>
            <person name="Jiang B.G."/>
            <person name="Yang W.F."/>
            <person name="Lam T.T."/>
            <person name="Chang Q.C."/>
            <person name="Ding S.J."/>
            <person name="Wang X.J."/>
            <person name="Zhu J.G."/>
            <person name="Ruan X.D."/>
            <person name="Zhao L."/>
            <person name="Wei J.T."/>
            <person name="Ye R.Z."/>
            <person name="Que T.C."/>
            <person name="Du C.H."/>
            <person name="Zhou Y.H."/>
            <person name="Cheng J.X."/>
            <person name="Dai P.F."/>
            <person name="Guo W.B."/>
            <person name="Han X.H."/>
            <person name="Huang E.J."/>
            <person name="Li L.F."/>
            <person name="Wei W."/>
            <person name="Gao Y.C."/>
            <person name="Liu J.Z."/>
            <person name="Shao H.Z."/>
            <person name="Wang X."/>
            <person name="Wang C.C."/>
            <person name="Yang T.C."/>
            <person name="Huo Q.B."/>
            <person name="Li W."/>
            <person name="Chen H.Y."/>
            <person name="Chen S.E."/>
            <person name="Zhou L.G."/>
            <person name="Ni X.B."/>
            <person name="Tian J.H."/>
            <person name="Sheng Y."/>
            <person name="Liu T."/>
            <person name="Pan Y.S."/>
            <person name="Xia L.Y."/>
            <person name="Li J."/>
            <person name="Zhao F."/>
            <person name="Cao W.C."/>
        </authorList>
    </citation>
    <scope>NUCLEOTIDE SEQUENCE</scope>
    <source>
        <strain evidence="2">Rsan-2018</strain>
    </source>
</reference>
<comment type="caution">
    <text evidence="2">The sequence shown here is derived from an EMBL/GenBank/DDBJ whole genome shotgun (WGS) entry which is preliminary data.</text>
</comment>
<accession>A0A9D4TE68</accession>
<gene>
    <name evidence="2" type="ORF">HPB52_024594</name>
</gene>
<sequence length="71" mass="8320">MTKQGDERDENSPGSPPQGRHQSREEIHTVTNEVDVILSQQKLSRKRPRRLATTCLTARLRKPRRFRPRLC</sequence>
<dbReference type="EMBL" id="JABSTV010000213">
    <property type="protein sequence ID" value="KAH7986975.1"/>
    <property type="molecule type" value="Genomic_DNA"/>
</dbReference>
<dbReference type="VEuPathDB" id="VectorBase:RSAN_055456"/>
<dbReference type="Proteomes" id="UP000821837">
    <property type="component" value="Unassembled WGS sequence"/>
</dbReference>
<keyword evidence="3" id="KW-1185">Reference proteome</keyword>
<dbReference type="AlphaFoldDB" id="A0A9D4TE68"/>
<protein>
    <submittedName>
        <fullName evidence="2">Uncharacterized protein</fullName>
    </submittedName>
</protein>
<reference evidence="2" key="2">
    <citation type="submission" date="2021-09" db="EMBL/GenBank/DDBJ databases">
        <authorList>
            <person name="Jia N."/>
            <person name="Wang J."/>
            <person name="Shi W."/>
            <person name="Du L."/>
            <person name="Sun Y."/>
            <person name="Zhan W."/>
            <person name="Jiang J."/>
            <person name="Wang Q."/>
            <person name="Zhang B."/>
            <person name="Ji P."/>
            <person name="Sakyi L.B."/>
            <person name="Cui X."/>
            <person name="Yuan T."/>
            <person name="Jiang B."/>
            <person name="Yang W."/>
            <person name="Lam T.T.-Y."/>
            <person name="Chang Q."/>
            <person name="Ding S."/>
            <person name="Wang X."/>
            <person name="Zhu J."/>
            <person name="Ruan X."/>
            <person name="Zhao L."/>
            <person name="Wei J."/>
            <person name="Que T."/>
            <person name="Du C."/>
            <person name="Cheng J."/>
            <person name="Dai P."/>
            <person name="Han X."/>
            <person name="Huang E."/>
            <person name="Gao Y."/>
            <person name="Liu J."/>
            <person name="Shao H."/>
            <person name="Ye R."/>
            <person name="Li L."/>
            <person name="Wei W."/>
            <person name="Wang X."/>
            <person name="Wang C."/>
            <person name="Huo Q."/>
            <person name="Li W."/>
            <person name="Guo W."/>
            <person name="Chen H."/>
            <person name="Chen S."/>
            <person name="Zhou L."/>
            <person name="Zhou L."/>
            <person name="Ni X."/>
            <person name="Tian J."/>
            <person name="Zhou Y."/>
            <person name="Sheng Y."/>
            <person name="Liu T."/>
            <person name="Pan Y."/>
            <person name="Xia L."/>
            <person name="Li J."/>
            <person name="Zhao F."/>
            <person name="Cao W."/>
        </authorList>
    </citation>
    <scope>NUCLEOTIDE SEQUENCE</scope>
    <source>
        <strain evidence="2">Rsan-2018</strain>
        <tissue evidence="2">Larvae</tissue>
    </source>
</reference>
<evidence type="ECO:0000313" key="2">
    <source>
        <dbReference type="EMBL" id="KAH7986975.1"/>
    </source>
</evidence>
<feature type="region of interest" description="Disordered" evidence="1">
    <location>
        <begin position="1"/>
        <end position="33"/>
    </location>
</feature>
<evidence type="ECO:0000313" key="3">
    <source>
        <dbReference type="Proteomes" id="UP000821837"/>
    </source>
</evidence>